<evidence type="ECO:0000313" key="1">
    <source>
        <dbReference type="EMBL" id="HFH29119.1"/>
    </source>
</evidence>
<dbReference type="SUPFAM" id="SSF109604">
    <property type="entry name" value="HD-domain/PDEase-like"/>
    <property type="match status" value="1"/>
</dbReference>
<gene>
    <name evidence="1" type="ORF">ENS59_06350</name>
</gene>
<dbReference type="AlphaFoldDB" id="A0A7C3HWX2"/>
<accession>A0A7C3HWX2</accession>
<dbReference type="Gene3D" id="1.10.3210.10">
    <property type="entry name" value="Hypothetical protein af1432"/>
    <property type="match status" value="1"/>
</dbReference>
<comment type="caution">
    <text evidence="1">The sequence shown here is derived from an EMBL/GenBank/DDBJ whole genome shotgun (WGS) entry which is preliminary data.</text>
</comment>
<name>A0A7C3HWX2_9SPIR</name>
<proteinExistence type="predicted"/>
<organism evidence="1">
    <name type="scientific">Gracilinema caldarium</name>
    <dbReference type="NCBI Taxonomy" id="215591"/>
    <lineage>
        <taxon>Bacteria</taxon>
        <taxon>Pseudomonadati</taxon>
        <taxon>Spirochaetota</taxon>
        <taxon>Spirochaetia</taxon>
        <taxon>Spirochaetales</taxon>
        <taxon>Breznakiellaceae</taxon>
        <taxon>Gracilinema</taxon>
    </lineage>
</organism>
<dbReference type="EMBL" id="DSVL01000199">
    <property type="protein sequence ID" value="HFH29119.1"/>
    <property type="molecule type" value="Genomic_DNA"/>
</dbReference>
<sequence>MNTDEMLRLKGMHIAPYIQLATALIGKSREGGGNMFRHQIDTMATLIDYGYIDSVLLKASVVHDLIEDVPEFNRNLLLSIDYDSPAVYNLVLEVSRRMDETKAAFLTRIKNQGSYNAKVLKVADRISNMISLGFVTNEEFISRYTDETERFIFPIAEEVNKDMLDELKSLVVSRRAYLKSCNF</sequence>
<reference evidence="1" key="1">
    <citation type="journal article" date="2020" name="mSystems">
        <title>Genome- and Community-Level Interaction Insights into Carbon Utilization and Element Cycling Functions of Hydrothermarchaeota in Hydrothermal Sediment.</title>
        <authorList>
            <person name="Zhou Z."/>
            <person name="Liu Y."/>
            <person name="Xu W."/>
            <person name="Pan J."/>
            <person name="Luo Z.H."/>
            <person name="Li M."/>
        </authorList>
    </citation>
    <scope>NUCLEOTIDE SEQUENCE [LARGE SCALE GENOMIC DNA]</scope>
    <source>
        <strain evidence="1">SpSt-503</strain>
    </source>
</reference>
<protein>
    <recommendedName>
        <fullName evidence="2">HD/PDEase domain-containing protein</fullName>
    </recommendedName>
</protein>
<evidence type="ECO:0008006" key="2">
    <source>
        <dbReference type="Google" id="ProtNLM"/>
    </source>
</evidence>